<evidence type="ECO:0000256" key="9">
    <source>
        <dbReference type="ARBA" id="ARBA00023136"/>
    </source>
</evidence>
<protein>
    <recommendedName>
        <fullName evidence="13">General secretion pathway protein M</fullName>
    </recommendedName>
</protein>
<dbReference type="InterPro" id="IPR007690">
    <property type="entry name" value="T2SS_GspM"/>
</dbReference>
<proteinExistence type="inferred from homology"/>
<dbReference type="Proteomes" id="UP000018851">
    <property type="component" value="Chromosome"/>
</dbReference>
<evidence type="ECO:0000256" key="5">
    <source>
        <dbReference type="ARBA" id="ARBA00022519"/>
    </source>
</evidence>
<comment type="similarity">
    <text evidence="2">Belongs to the GSP M family.</text>
</comment>
<sequence>MNARLRLWWGGRSLREQRMLLVMAALLAIVIVWLGILRPVTDGLSLARERHAQAVIGYGEVLAKRDALRALTRAAPAPLDGPLETIVRQTAGEAGFTFASLNADSADHLTLTIANARPAALFGWIAGLERRGVLVERLVVRDNADPTLNVELALRGRMR</sequence>
<keyword evidence="12" id="KW-1185">Reference proteome</keyword>
<evidence type="ECO:0000256" key="2">
    <source>
        <dbReference type="ARBA" id="ARBA00010637"/>
    </source>
</evidence>
<keyword evidence="4" id="KW-1003">Cell membrane</keyword>
<gene>
    <name evidence="11" type="ORF">NX02_12875</name>
</gene>
<keyword evidence="5" id="KW-0997">Cell inner membrane</keyword>
<keyword evidence="3" id="KW-0813">Transport</keyword>
<keyword evidence="6 10" id="KW-0812">Transmembrane</keyword>
<evidence type="ECO:0008006" key="13">
    <source>
        <dbReference type="Google" id="ProtNLM"/>
    </source>
</evidence>
<keyword evidence="9 10" id="KW-0472">Membrane</keyword>
<dbReference type="OrthoDB" id="7432850at2"/>
<evidence type="ECO:0000313" key="11">
    <source>
        <dbReference type="EMBL" id="AHE54273.1"/>
    </source>
</evidence>
<evidence type="ECO:0000313" key="12">
    <source>
        <dbReference type="Proteomes" id="UP000018851"/>
    </source>
</evidence>
<evidence type="ECO:0000256" key="6">
    <source>
        <dbReference type="ARBA" id="ARBA00022692"/>
    </source>
</evidence>
<dbReference type="HOGENOM" id="CLU_118900_4_0_5"/>
<keyword evidence="8 10" id="KW-1133">Transmembrane helix</keyword>
<evidence type="ECO:0000256" key="4">
    <source>
        <dbReference type="ARBA" id="ARBA00022475"/>
    </source>
</evidence>
<reference evidence="11 12" key="1">
    <citation type="submission" date="2013-07" db="EMBL/GenBank/DDBJ databases">
        <title>Completed genome of Sphingomonas sanxanigenens NX02.</title>
        <authorList>
            <person name="Ma T."/>
            <person name="Huang H."/>
            <person name="Wu M."/>
            <person name="Li X."/>
            <person name="Li G."/>
        </authorList>
    </citation>
    <scope>NUCLEOTIDE SEQUENCE [LARGE SCALE GENOMIC DNA]</scope>
    <source>
        <strain evidence="11 12">NX02</strain>
    </source>
</reference>
<comment type="subcellular location">
    <subcellularLocation>
        <location evidence="1">Cell inner membrane</location>
        <topology evidence="1">Single-pass membrane protein</topology>
    </subcellularLocation>
</comment>
<name>W0AD90_9SPHN</name>
<accession>W0AD90</accession>
<evidence type="ECO:0000256" key="7">
    <source>
        <dbReference type="ARBA" id="ARBA00022927"/>
    </source>
</evidence>
<dbReference type="InterPro" id="IPR023229">
    <property type="entry name" value="T2SS_M_periplasmic_sf"/>
</dbReference>
<organism evidence="11 12">
    <name type="scientific">Sphingomonas sanxanigenens DSM 19645 = NX02</name>
    <dbReference type="NCBI Taxonomy" id="1123269"/>
    <lineage>
        <taxon>Bacteria</taxon>
        <taxon>Pseudomonadati</taxon>
        <taxon>Pseudomonadota</taxon>
        <taxon>Alphaproteobacteria</taxon>
        <taxon>Sphingomonadales</taxon>
        <taxon>Sphingomonadaceae</taxon>
        <taxon>Sphingomonas</taxon>
    </lineage>
</organism>
<dbReference type="Pfam" id="PF04612">
    <property type="entry name" value="T2SSM"/>
    <property type="match status" value="1"/>
</dbReference>
<dbReference type="STRING" id="1123269.NX02_12875"/>
<dbReference type="Gene3D" id="3.30.1360.100">
    <property type="entry name" value="General secretion pathway protein M, EpsM"/>
    <property type="match status" value="1"/>
</dbReference>
<evidence type="ECO:0000256" key="3">
    <source>
        <dbReference type="ARBA" id="ARBA00022448"/>
    </source>
</evidence>
<dbReference type="GO" id="GO:0015628">
    <property type="term" value="P:protein secretion by the type II secretion system"/>
    <property type="evidence" value="ECO:0007669"/>
    <property type="project" value="InterPro"/>
</dbReference>
<dbReference type="SUPFAM" id="SSF103054">
    <property type="entry name" value="General secretion pathway protein M, EpsM"/>
    <property type="match status" value="1"/>
</dbReference>
<dbReference type="EMBL" id="CP006644">
    <property type="protein sequence ID" value="AHE54273.1"/>
    <property type="molecule type" value="Genomic_DNA"/>
</dbReference>
<dbReference type="RefSeq" id="WP_025292479.1">
    <property type="nucleotide sequence ID" value="NZ_CP006644.1"/>
</dbReference>
<dbReference type="PATRIC" id="fig|1123269.5.peg.2504"/>
<dbReference type="KEGG" id="ssan:NX02_12875"/>
<evidence type="ECO:0000256" key="10">
    <source>
        <dbReference type="SAM" id="Phobius"/>
    </source>
</evidence>
<feature type="transmembrane region" description="Helical" evidence="10">
    <location>
        <begin position="20"/>
        <end position="40"/>
    </location>
</feature>
<dbReference type="eggNOG" id="COG3149">
    <property type="taxonomic scope" value="Bacteria"/>
</dbReference>
<dbReference type="AlphaFoldDB" id="W0AD90"/>
<keyword evidence="7" id="KW-0653">Protein transport</keyword>
<dbReference type="GO" id="GO:0015627">
    <property type="term" value="C:type II protein secretion system complex"/>
    <property type="evidence" value="ECO:0007669"/>
    <property type="project" value="InterPro"/>
</dbReference>
<dbReference type="GO" id="GO:0005886">
    <property type="term" value="C:plasma membrane"/>
    <property type="evidence" value="ECO:0007669"/>
    <property type="project" value="UniProtKB-SubCell"/>
</dbReference>
<evidence type="ECO:0000256" key="8">
    <source>
        <dbReference type="ARBA" id="ARBA00022989"/>
    </source>
</evidence>
<evidence type="ECO:0000256" key="1">
    <source>
        <dbReference type="ARBA" id="ARBA00004377"/>
    </source>
</evidence>